<comment type="caution">
    <text evidence="5">The sequence shown here is derived from an EMBL/GenBank/DDBJ whole genome shotgun (WGS) entry which is preliminary data.</text>
</comment>
<evidence type="ECO:0000259" key="4">
    <source>
        <dbReference type="Pfam" id="PF02800"/>
    </source>
</evidence>
<dbReference type="InterPro" id="IPR020829">
    <property type="entry name" value="GlycerAld_3-P_DH_cat"/>
</dbReference>
<proteinExistence type="inferred from homology"/>
<dbReference type="Proteomes" id="UP001159405">
    <property type="component" value="Unassembled WGS sequence"/>
</dbReference>
<dbReference type="PANTHER" id="PTHR10836:SF76">
    <property type="entry name" value="GLYCERALDEHYDE-3-PHOSPHATE DEHYDROGENASE-RELATED"/>
    <property type="match status" value="1"/>
</dbReference>
<dbReference type="PANTHER" id="PTHR10836">
    <property type="entry name" value="GLYCERALDEHYDE 3-PHOSPHATE DEHYDROGENASE"/>
    <property type="match status" value="1"/>
</dbReference>
<dbReference type="InterPro" id="IPR020831">
    <property type="entry name" value="GlycerAld/Erythrose_P_DH"/>
</dbReference>
<dbReference type="Pfam" id="PF02800">
    <property type="entry name" value="Gp_dh_C"/>
    <property type="match status" value="1"/>
</dbReference>
<evidence type="ECO:0000256" key="3">
    <source>
        <dbReference type="ARBA" id="ARBA00047698"/>
    </source>
</evidence>
<comment type="similarity">
    <text evidence="1">Belongs to the glyceraldehyde-3-phosphate dehydrogenase family.</text>
</comment>
<keyword evidence="6" id="KW-1185">Reference proteome</keyword>
<evidence type="ECO:0000313" key="6">
    <source>
        <dbReference type="Proteomes" id="UP001159405"/>
    </source>
</evidence>
<name>A0ABN8N2G7_9CNID</name>
<protein>
    <recommendedName>
        <fullName evidence="4">Glyceraldehyde 3-phosphate dehydrogenase catalytic domain-containing protein</fullName>
    </recommendedName>
</protein>
<feature type="domain" description="Glyceraldehyde 3-phosphate dehydrogenase catalytic" evidence="4">
    <location>
        <begin position="1"/>
        <end position="120"/>
    </location>
</feature>
<organism evidence="5 6">
    <name type="scientific">Porites lobata</name>
    <dbReference type="NCBI Taxonomy" id="104759"/>
    <lineage>
        <taxon>Eukaryota</taxon>
        <taxon>Metazoa</taxon>
        <taxon>Cnidaria</taxon>
        <taxon>Anthozoa</taxon>
        <taxon>Hexacorallia</taxon>
        <taxon>Scleractinia</taxon>
        <taxon>Fungiina</taxon>
        <taxon>Poritidae</taxon>
        <taxon>Porites</taxon>
    </lineage>
</organism>
<sequence length="141" mass="15351">WRDGRGAHQNVISASTGAAKAVGKVIPELNGKLTGMAFRVPVPDVSVVDLTCRLKKGASYDEIKAVMKKASEDPALKKYLGYTDEQVVSTDFISSTYSSVFDAAAGISLNPNFVKLVAWYDNEYGYSHRVVDLIKYLAGKE</sequence>
<dbReference type="PRINTS" id="PR00078">
    <property type="entry name" value="G3PDHDRGNASE"/>
</dbReference>
<gene>
    <name evidence="5" type="ORF">PLOB_00039222</name>
</gene>
<comment type="catalytic activity">
    <reaction evidence="3">
        <text>D-glyceraldehyde 3-phosphate + phosphate + NAD(+) = (2R)-3-phospho-glyceroyl phosphate + NADH + H(+)</text>
        <dbReference type="Rhea" id="RHEA:10300"/>
        <dbReference type="ChEBI" id="CHEBI:15378"/>
        <dbReference type="ChEBI" id="CHEBI:43474"/>
        <dbReference type="ChEBI" id="CHEBI:57540"/>
        <dbReference type="ChEBI" id="CHEBI:57604"/>
        <dbReference type="ChEBI" id="CHEBI:57945"/>
        <dbReference type="ChEBI" id="CHEBI:59776"/>
        <dbReference type="EC" id="1.2.1.12"/>
    </reaction>
</comment>
<evidence type="ECO:0000313" key="5">
    <source>
        <dbReference type="EMBL" id="CAH3038444.1"/>
    </source>
</evidence>
<evidence type="ECO:0000256" key="1">
    <source>
        <dbReference type="ARBA" id="ARBA00007406"/>
    </source>
</evidence>
<feature type="non-terminal residue" evidence="5">
    <location>
        <position position="1"/>
    </location>
</feature>
<dbReference type="SUPFAM" id="SSF55347">
    <property type="entry name" value="Glyceraldehyde-3-phosphate dehydrogenase-like, C-terminal domain"/>
    <property type="match status" value="1"/>
</dbReference>
<evidence type="ECO:0000256" key="2">
    <source>
        <dbReference type="ARBA" id="ARBA00023002"/>
    </source>
</evidence>
<dbReference type="EMBL" id="CALNXK010000006">
    <property type="protein sequence ID" value="CAH3038444.1"/>
    <property type="molecule type" value="Genomic_DNA"/>
</dbReference>
<keyword evidence="2" id="KW-0560">Oxidoreductase</keyword>
<dbReference type="Gene3D" id="3.30.360.10">
    <property type="entry name" value="Dihydrodipicolinate Reductase, domain 2"/>
    <property type="match status" value="1"/>
</dbReference>
<accession>A0ABN8N2G7</accession>
<reference evidence="5 6" key="1">
    <citation type="submission" date="2022-05" db="EMBL/GenBank/DDBJ databases">
        <authorList>
            <consortium name="Genoscope - CEA"/>
            <person name="William W."/>
        </authorList>
    </citation>
    <scope>NUCLEOTIDE SEQUENCE [LARGE SCALE GENOMIC DNA]</scope>
</reference>